<proteinExistence type="predicted"/>
<dbReference type="AlphaFoldDB" id="A0A914I2S2"/>
<name>A0A914I2S2_GLORO</name>
<evidence type="ECO:0000313" key="1">
    <source>
        <dbReference type="Proteomes" id="UP000887572"/>
    </source>
</evidence>
<sequence>MPRAVGDQLWQLTFSFAVRSLLGMLDVQDNLKFQYAHGLIISYNKADSSLQKLLMAYKLSSTHRGEHGIFPFRIIKCSHNQTQLHVAFEEEAEHLEEYLPEQMNYIVNFKLVLSFSEHTMTPYEVYKVIRAITMEYELNRTQNDAAAAAAVIKLPTVYTLFKHFVGNVDNIDNLRRVFINFKRLLYVRTNLNYCTIEPFNDGMPRIEINEDGDVRAECQDGFHEHPSYFAHAIRIDKHQCKEIVQTFLSIQLFTRFSNQIEKILAFLNRNFPNCLFRLLRSSNAPARAQCSFSDQVELDGKDRSLAFPILLGEQLLDRVYQLIEDGTNSICKIGETLDFVKTVQNIVASTGQFNFAQRSKAISPRVNSQLFKLFFSLAIRLTLMPPDDYLANNCFLQNQISNKKEQIKIQLCLECENNDKIQEKIKKNFEFLLFLPDYSPSVYEVLKLAKELGNTSNDNLCGDNSEIENEKGKNLKARDELCEDKFGEENSKTIEQNNILHFGKAISINFNAKNDLQQIVPLIMKEVQEIFAEEKAKDADLLLHFNNDPRSLYFKTFELKVTSGGVRVGHQFIRTVIFAFIAYLAVLA</sequence>
<keyword evidence="1" id="KW-1185">Reference proteome</keyword>
<protein>
    <submittedName>
        <fullName evidence="2">Uncharacterized protein</fullName>
    </submittedName>
</protein>
<evidence type="ECO:0000313" key="2">
    <source>
        <dbReference type="WBParaSite" id="Gr19_v10_g6306.t1"/>
    </source>
</evidence>
<accession>A0A914I2S2</accession>
<reference evidence="2" key="1">
    <citation type="submission" date="2022-11" db="UniProtKB">
        <authorList>
            <consortium name="WormBaseParasite"/>
        </authorList>
    </citation>
    <scope>IDENTIFICATION</scope>
</reference>
<organism evidence="1 2">
    <name type="scientific">Globodera rostochiensis</name>
    <name type="common">Golden nematode worm</name>
    <name type="synonym">Heterodera rostochiensis</name>
    <dbReference type="NCBI Taxonomy" id="31243"/>
    <lineage>
        <taxon>Eukaryota</taxon>
        <taxon>Metazoa</taxon>
        <taxon>Ecdysozoa</taxon>
        <taxon>Nematoda</taxon>
        <taxon>Chromadorea</taxon>
        <taxon>Rhabditida</taxon>
        <taxon>Tylenchina</taxon>
        <taxon>Tylenchomorpha</taxon>
        <taxon>Tylenchoidea</taxon>
        <taxon>Heteroderidae</taxon>
        <taxon>Heteroderinae</taxon>
        <taxon>Globodera</taxon>
    </lineage>
</organism>
<dbReference type="WBParaSite" id="Gr19_v10_g6306.t1">
    <property type="protein sequence ID" value="Gr19_v10_g6306.t1"/>
    <property type="gene ID" value="Gr19_v10_g6306"/>
</dbReference>
<dbReference type="Proteomes" id="UP000887572">
    <property type="component" value="Unplaced"/>
</dbReference>